<keyword evidence="8" id="KW-0808">Transferase</keyword>
<comment type="caution">
    <text evidence="8">The sequence shown here is derived from an EMBL/GenBank/DDBJ whole genome shotgun (WGS) entry which is preliminary data.</text>
</comment>
<evidence type="ECO:0000256" key="3">
    <source>
        <dbReference type="ARBA" id="ARBA00022793"/>
    </source>
</evidence>
<dbReference type="AlphaFoldDB" id="A0A6L9E6N0"/>
<dbReference type="Pfam" id="PF00282">
    <property type="entry name" value="Pyridoxal_deC"/>
    <property type="match status" value="1"/>
</dbReference>
<dbReference type="EMBL" id="WXYO01000001">
    <property type="protein sequence ID" value="NAS10385.1"/>
    <property type="molecule type" value="Genomic_DNA"/>
</dbReference>
<comment type="similarity">
    <text evidence="2 7">Belongs to the group II decarboxylase family.</text>
</comment>
<evidence type="ECO:0000256" key="4">
    <source>
        <dbReference type="ARBA" id="ARBA00022898"/>
    </source>
</evidence>
<dbReference type="Proteomes" id="UP000475249">
    <property type="component" value="Unassembled WGS sequence"/>
</dbReference>
<keyword evidence="4 6" id="KW-0663">Pyridoxal phosphate</keyword>
<dbReference type="Gene3D" id="3.90.1150.10">
    <property type="entry name" value="Aspartate Aminotransferase, domain 1"/>
    <property type="match status" value="1"/>
</dbReference>
<protein>
    <submittedName>
        <fullName evidence="8">Aspartate aminotransferase family protein</fullName>
    </submittedName>
</protein>
<evidence type="ECO:0000313" key="8">
    <source>
        <dbReference type="EMBL" id="NAS10385.1"/>
    </source>
</evidence>
<evidence type="ECO:0000256" key="7">
    <source>
        <dbReference type="RuleBase" id="RU000382"/>
    </source>
</evidence>
<feature type="modified residue" description="N6-(pyridoxal phosphate)lysine" evidence="6">
    <location>
        <position position="299"/>
    </location>
</feature>
<dbReference type="InterPro" id="IPR010977">
    <property type="entry name" value="Aromatic_deC"/>
</dbReference>
<accession>A0A6L9E6N0</accession>
<organism evidence="8 9">
    <name type="scientific">Poritiphilus flavus</name>
    <dbReference type="NCBI Taxonomy" id="2697053"/>
    <lineage>
        <taxon>Bacteria</taxon>
        <taxon>Pseudomonadati</taxon>
        <taxon>Bacteroidota</taxon>
        <taxon>Flavobacteriia</taxon>
        <taxon>Flavobacteriales</taxon>
        <taxon>Flavobacteriaceae</taxon>
        <taxon>Poritiphilus</taxon>
    </lineage>
</organism>
<evidence type="ECO:0000256" key="2">
    <source>
        <dbReference type="ARBA" id="ARBA00009533"/>
    </source>
</evidence>
<evidence type="ECO:0000313" key="9">
    <source>
        <dbReference type="Proteomes" id="UP000475249"/>
    </source>
</evidence>
<evidence type="ECO:0000256" key="1">
    <source>
        <dbReference type="ARBA" id="ARBA00001933"/>
    </source>
</evidence>
<reference evidence="8 9" key="1">
    <citation type="submission" date="2020-01" db="EMBL/GenBank/DDBJ databases">
        <title>Bacteria diversity of Porities sp.</title>
        <authorList>
            <person name="Wang G."/>
        </authorList>
    </citation>
    <scope>NUCLEOTIDE SEQUENCE [LARGE SCALE GENOMIC DNA]</scope>
    <source>
        <strain evidence="8 9">R33</strain>
    </source>
</reference>
<dbReference type="GO" id="GO:0016831">
    <property type="term" value="F:carboxy-lyase activity"/>
    <property type="evidence" value="ECO:0007669"/>
    <property type="project" value="UniProtKB-KW"/>
</dbReference>
<dbReference type="PANTHER" id="PTHR11999:SF70">
    <property type="entry name" value="MIP05841P"/>
    <property type="match status" value="1"/>
</dbReference>
<proteinExistence type="inferred from homology"/>
<sequence>MSHPEYQQKMFQEMEEKSIFEQARSYAYEYIDGIPEMPVFPSPENIKNLQAFDEPLNESSSTGREVLEKLHKWGTPATIAQIGGRYFGFVNGGAVPASLGVKWLADVWDQCGGLYLTSPINSKLEQVCEKWLVELLGLPQGTVAGFVSGTSMANLCGLAAGRFRILKNAGWDVNAKGLYGAPAVRIVAHEQIHASIKKTLSMLGFGIENIEWVPSDEQGRAIPEKIPELDSSCLLILQAGNVNTGGFDDFVNICDKANKAGAWIHIDGAFGLWAAASKSRSHLTRGIEKASSWSVDGHKTLNTPYDSGIVLCKDEEALVSAMQASGEYIIYSDYKDPLLYTPEMSKRSRAIELWATLKYLGKQGIDDMVTGFHMRAKQLEAGLSTMDLELLNEVVFNQVLVRARTEEITKNLVAAIQESGECWLAGTSWNGTAAIRISVCSWATTEADIEHTLDLIQSCLQEVAV</sequence>
<keyword evidence="8" id="KW-0032">Aminotransferase</keyword>
<dbReference type="GO" id="GO:0008483">
    <property type="term" value="F:transaminase activity"/>
    <property type="evidence" value="ECO:0007669"/>
    <property type="project" value="UniProtKB-KW"/>
</dbReference>
<dbReference type="RefSeq" id="WP_161433202.1">
    <property type="nucleotide sequence ID" value="NZ_WXYO01000001.1"/>
</dbReference>
<dbReference type="InterPro" id="IPR015422">
    <property type="entry name" value="PyrdxlP-dep_Trfase_small"/>
</dbReference>
<name>A0A6L9E6N0_9FLAO</name>
<keyword evidence="5 7" id="KW-0456">Lyase</keyword>
<keyword evidence="9" id="KW-1185">Reference proteome</keyword>
<keyword evidence="3" id="KW-0210">Decarboxylase</keyword>
<dbReference type="SUPFAM" id="SSF53383">
    <property type="entry name" value="PLP-dependent transferases"/>
    <property type="match status" value="1"/>
</dbReference>
<dbReference type="GO" id="GO:0019752">
    <property type="term" value="P:carboxylic acid metabolic process"/>
    <property type="evidence" value="ECO:0007669"/>
    <property type="project" value="InterPro"/>
</dbReference>
<evidence type="ECO:0000256" key="6">
    <source>
        <dbReference type="PIRSR" id="PIRSR602129-50"/>
    </source>
</evidence>
<dbReference type="InterPro" id="IPR002129">
    <property type="entry name" value="PyrdxlP-dep_de-COase"/>
</dbReference>
<dbReference type="Gene3D" id="3.40.640.10">
    <property type="entry name" value="Type I PLP-dependent aspartate aminotransferase-like (Major domain)"/>
    <property type="match status" value="1"/>
</dbReference>
<dbReference type="InterPro" id="IPR015421">
    <property type="entry name" value="PyrdxlP-dep_Trfase_major"/>
</dbReference>
<gene>
    <name evidence="8" type="ORF">GTQ38_00110</name>
</gene>
<dbReference type="GO" id="GO:0030170">
    <property type="term" value="F:pyridoxal phosphate binding"/>
    <property type="evidence" value="ECO:0007669"/>
    <property type="project" value="InterPro"/>
</dbReference>
<comment type="cofactor">
    <cofactor evidence="1 6 7">
        <name>pyridoxal 5'-phosphate</name>
        <dbReference type="ChEBI" id="CHEBI:597326"/>
    </cofactor>
</comment>
<dbReference type="PANTHER" id="PTHR11999">
    <property type="entry name" value="GROUP II PYRIDOXAL-5-PHOSPHATE DECARBOXYLASE"/>
    <property type="match status" value="1"/>
</dbReference>
<dbReference type="InterPro" id="IPR015424">
    <property type="entry name" value="PyrdxlP-dep_Trfase"/>
</dbReference>
<evidence type="ECO:0000256" key="5">
    <source>
        <dbReference type="ARBA" id="ARBA00023239"/>
    </source>
</evidence>